<name>A0A3B7MKD7_9CYAN</name>
<keyword evidence="6 11" id="KW-0547">Nucleotide-binding</keyword>
<feature type="binding site" evidence="11">
    <location>
        <position position="124"/>
    </location>
    <ligand>
        <name>ATP</name>
        <dbReference type="ChEBI" id="CHEBI:30616"/>
    </ligand>
</feature>
<dbReference type="InterPro" id="IPR000623">
    <property type="entry name" value="Shikimate_kinase/TSH1"/>
</dbReference>
<dbReference type="GO" id="GO:0005829">
    <property type="term" value="C:cytosol"/>
    <property type="evidence" value="ECO:0007669"/>
    <property type="project" value="TreeGrafter"/>
</dbReference>
<dbReference type="CDD" id="cd00464">
    <property type="entry name" value="SK"/>
    <property type="match status" value="1"/>
</dbReference>
<dbReference type="GO" id="GO:0005524">
    <property type="term" value="F:ATP binding"/>
    <property type="evidence" value="ECO:0007669"/>
    <property type="project" value="UniProtKB-UniRule"/>
</dbReference>
<evidence type="ECO:0000256" key="1">
    <source>
        <dbReference type="ARBA" id="ARBA00004842"/>
    </source>
</evidence>
<comment type="pathway">
    <text evidence="1 11">Metabolic intermediate biosynthesis; chorismate biosynthesis; chorismate from D-erythrose 4-phosphate and phosphoenolpyruvate: step 5/7.</text>
</comment>
<dbReference type="SUPFAM" id="SSF52540">
    <property type="entry name" value="P-loop containing nucleoside triphosphate hydrolases"/>
    <property type="match status" value="1"/>
</dbReference>
<organism evidence="12 13">
    <name type="scientific">Thermosynechococcus sichuanensis E542</name>
    <dbReference type="NCBI Taxonomy" id="2016101"/>
    <lineage>
        <taxon>Bacteria</taxon>
        <taxon>Bacillati</taxon>
        <taxon>Cyanobacteriota</taxon>
        <taxon>Cyanophyceae</taxon>
        <taxon>Acaryochloridales</taxon>
        <taxon>Thermosynechococcaceae</taxon>
        <taxon>Thermosynechococcus</taxon>
        <taxon>Thermosynechococcus sichuanensis</taxon>
    </lineage>
</organism>
<evidence type="ECO:0000256" key="8">
    <source>
        <dbReference type="ARBA" id="ARBA00022840"/>
    </source>
</evidence>
<reference evidence="13" key="1">
    <citation type="submission" date="2018-09" db="EMBL/GenBank/DDBJ databases">
        <title>Complete genome sequence of thermophilic cyanobacteria strain Thermosynechococcus elongatus PKUAC-SCTE542.</title>
        <authorList>
            <person name="Liang Y."/>
            <person name="Tang J."/>
            <person name="Daroch M."/>
        </authorList>
    </citation>
    <scope>NUCLEOTIDE SEQUENCE [LARGE SCALE GENOMIC DNA]</scope>
    <source>
        <strain evidence="13">E542</strain>
    </source>
</reference>
<sequence>MELQKRLGGVNIYLVGMMGAGKTTTGRILAQRLGYGFVDTDAVITEFRQRPIREIFAQEGEPAFRELEQQVLAQVSSYHHLVVATGGGIVLNPMNWSYLRHGIVVWLHVPLAVLCQRLRQDQERPLLQEQPLEERLSELLQARQYLYAQADLELRITAADTPETVCDRLWETLPSILKPIEPC</sequence>
<dbReference type="InterPro" id="IPR027417">
    <property type="entry name" value="P-loop_NTPase"/>
</dbReference>
<keyword evidence="11" id="KW-0963">Cytoplasm</keyword>
<evidence type="ECO:0000313" key="13">
    <source>
        <dbReference type="Proteomes" id="UP000261812"/>
    </source>
</evidence>
<evidence type="ECO:0000256" key="7">
    <source>
        <dbReference type="ARBA" id="ARBA00022777"/>
    </source>
</evidence>
<evidence type="ECO:0000256" key="5">
    <source>
        <dbReference type="ARBA" id="ARBA00022679"/>
    </source>
</evidence>
<comment type="function">
    <text evidence="11">Catalyzes the specific phosphorylation of the 3-hydroxyl group of shikimic acid using ATP as a cosubstrate.</text>
</comment>
<keyword evidence="5 11" id="KW-0808">Transferase</keyword>
<keyword evidence="11" id="KW-0460">Magnesium</keyword>
<evidence type="ECO:0000256" key="9">
    <source>
        <dbReference type="ARBA" id="ARBA00023141"/>
    </source>
</evidence>
<evidence type="ECO:0000256" key="3">
    <source>
        <dbReference type="ARBA" id="ARBA00012154"/>
    </source>
</evidence>
<evidence type="ECO:0000256" key="6">
    <source>
        <dbReference type="ARBA" id="ARBA00022741"/>
    </source>
</evidence>
<dbReference type="PROSITE" id="PS01128">
    <property type="entry name" value="SHIKIMATE_KINASE"/>
    <property type="match status" value="1"/>
</dbReference>
<comment type="subcellular location">
    <subcellularLocation>
        <location evidence="11">Cytoplasm</location>
    </subcellularLocation>
</comment>
<comment type="catalytic activity">
    <reaction evidence="10 11">
        <text>shikimate + ATP = 3-phosphoshikimate + ADP + H(+)</text>
        <dbReference type="Rhea" id="RHEA:13121"/>
        <dbReference type="ChEBI" id="CHEBI:15378"/>
        <dbReference type="ChEBI" id="CHEBI:30616"/>
        <dbReference type="ChEBI" id="CHEBI:36208"/>
        <dbReference type="ChEBI" id="CHEBI:145989"/>
        <dbReference type="ChEBI" id="CHEBI:456216"/>
        <dbReference type="EC" id="2.7.1.71"/>
    </reaction>
</comment>
<dbReference type="GO" id="GO:0008652">
    <property type="term" value="P:amino acid biosynthetic process"/>
    <property type="evidence" value="ECO:0007669"/>
    <property type="project" value="UniProtKB-KW"/>
</dbReference>
<evidence type="ECO:0000256" key="10">
    <source>
        <dbReference type="ARBA" id="ARBA00048567"/>
    </source>
</evidence>
<dbReference type="Pfam" id="PF01202">
    <property type="entry name" value="SKI"/>
    <property type="match status" value="1"/>
</dbReference>
<dbReference type="InterPro" id="IPR023000">
    <property type="entry name" value="Shikimate_kinase_CS"/>
</dbReference>
<dbReference type="InterPro" id="IPR031322">
    <property type="entry name" value="Shikimate/glucono_kinase"/>
</dbReference>
<accession>A0A3B7MKD7</accession>
<dbReference type="HAMAP" id="MF_00109">
    <property type="entry name" value="Shikimate_kinase"/>
    <property type="match status" value="1"/>
</dbReference>
<gene>
    <name evidence="11" type="primary">aroK</name>
    <name evidence="12" type="ORF">D3A95_04085</name>
</gene>
<evidence type="ECO:0000313" key="12">
    <source>
        <dbReference type="EMBL" id="AXY67606.1"/>
    </source>
</evidence>
<dbReference type="EMBL" id="CP032152">
    <property type="protein sequence ID" value="AXY67606.1"/>
    <property type="molecule type" value="Genomic_DNA"/>
</dbReference>
<evidence type="ECO:0000256" key="2">
    <source>
        <dbReference type="ARBA" id="ARBA00006997"/>
    </source>
</evidence>
<dbReference type="Proteomes" id="UP000261812">
    <property type="component" value="Chromosome"/>
</dbReference>
<dbReference type="PRINTS" id="PR01100">
    <property type="entry name" value="SHIKIMTKNASE"/>
</dbReference>
<feature type="binding site" evidence="11">
    <location>
        <position position="87"/>
    </location>
    <ligand>
        <name>substrate</name>
    </ligand>
</feature>
<feature type="binding site" evidence="11">
    <location>
        <position position="23"/>
    </location>
    <ligand>
        <name>Mg(2+)</name>
        <dbReference type="ChEBI" id="CHEBI:18420"/>
    </ligand>
</feature>
<protein>
    <recommendedName>
        <fullName evidence="3 11">Shikimate kinase</fullName>
        <shortName evidence="11">SK</shortName>
        <ecNumber evidence="3 11">2.7.1.71</ecNumber>
    </recommendedName>
</protein>
<dbReference type="AlphaFoldDB" id="A0A3B7MKD7"/>
<dbReference type="PANTHER" id="PTHR21087:SF16">
    <property type="entry name" value="SHIKIMATE KINASE 1, CHLOROPLASTIC"/>
    <property type="match status" value="1"/>
</dbReference>
<comment type="similarity">
    <text evidence="2 11">Belongs to the shikimate kinase family.</text>
</comment>
<keyword evidence="13" id="KW-1185">Reference proteome</keyword>
<evidence type="ECO:0000256" key="4">
    <source>
        <dbReference type="ARBA" id="ARBA00022605"/>
    </source>
</evidence>
<feature type="binding site" evidence="11">
    <location>
        <position position="65"/>
    </location>
    <ligand>
        <name>substrate</name>
    </ligand>
</feature>
<dbReference type="GO" id="GO:0009423">
    <property type="term" value="P:chorismate biosynthetic process"/>
    <property type="evidence" value="ECO:0007669"/>
    <property type="project" value="UniProtKB-UniRule"/>
</dbReference>
<dbReference type="PANTHER" id="PTHR21087">
    <property type="entry name" value="SHIKIMATE KINASE"/>
    <property type="match status" value="1"/>
</dbReference>
<keyword evidence="7 11" id="KW-0418">Kinase</keyword>
<keyword evidence="4 11" id="KW-0028">Amino-acid biosynthesis</keyword>
<dbReference type="Gene3D" id="3.40.50.300">
    <property type="entry name" value="P-loop containing nucleotide triphosphate hydrolases"/>
    <property type="match status" value="1"/>
</dbReference>
<dbReference type="KEGG" id="tsq:D3A95_04085"/>
<feature type="binding site" evidence="11">
    <location>
        <begin position="19"/>
        <end position="24"/>
    </location>
    <ligand>
        <name>ATP</name>
        <dbReference type="ChEBI" id="CHEBI:30616"/>
    </ligand>
</feature>
<comment type="subunit">
    <text evidence="11">Monomer.</text>
</comment>
<keyword evidence="11" id="KW-0479">Metal-binding</keyword>
<comment type="cofactor">
    <cofactor evidence="11">
        <name>Mg(2+)</name>
        <dbReference type="ChEBI" id="CHEBI:18420"/>
    </cofactor>
    <text evidence="11">Binds 1 Mg(2+) ion per subunit.</text>
</comment>
<keyword evidence="9 11" id="KW-0057">Aromatic amino acid biosynthesis</keyword>
<dbReference type="RefSeq" id="WP_181496373.1">
    <property type="nucleotide sequence ID" value="NZ_CP032152.1"/>
</dbReference>
<dbReference type="GO" id="GO:0009073">
    <property type="term" value="P:aromatic amino acid family biosynthetic process"/>
    <property type="evidence" value="ECO:0007669"/>
    <property type="project" value="UniProtKB-KW"/>
</dbReference>
<evidence type="ECO:0000256" key="11">
    <source>
        <dbReference type="HAMAP-Rule" id="MF_00109"/>
    </source>
</evidence>
<dbReference type="GO" id="GO:0000287">
    <property type="term" value="F:magnesium ion binding"/>
    <property type="evidence" value="ECO:0007669"/>
    <property type="project" value="UniProtKB-UniRule"/>
</dbReference>
<comment type="caution">
    <text evidence="11">Lacks conserved residue(s) required for the propagation of feature annotation.</text>
</comment>
<keyword evidence="8 11" id="KW-0067">ATP-binding</keyword>
<dbReference type="EC" id="2.7.1.71" evidence="3 11"/>
<dbReference type="GO" id="GO:0004765">
    <property type="term" value="F:shikimate kinase activity"/>
    <property type="evidence" value="ECO:0007669"/>
    <property type="project" value="UniProtKB-UniRule"/>
</dbReference>
<proteinExistence type="inferred from homology"/>
<dbReference type="UniPathway" id="UPA00053">
    <property type="reaction ID" value="UER00088"/>
</dbReference>
<feature type="binding site" evidence="11">
    <location>
        <position position="143"/>
    </location>
    <ligand>
        <name>substrate</name>
    </ligand>
</feature>
<feature type="binding site" evidence="11">
    <location>
        <position position="41"/>
    </location>
    <ligand>
        <name>substrate</name>
    </ligand>
</feature>